<organism evidence="3 4">
    <name type="scientific">Lucilia cuprina</name>
    <name type="common">Green bottle fly</name>
    <name type="synonym">Australian sheep blowfly</name>
    <dbReference type="NCBI Taxonomy" id="7375"/>
    <lineage>
        <taxon>Eukaryota</taxon>
        <taxon>Metazoa</taxon>
        <taxon>Ecdysozoa</taxon>
        <taxon>Arthropoda</taxon>
        <taxon>Hexapoda</taxon>
        <taxon>Insecta</taxon>
        <taxon>Pterygota</taxon>
        <taxon>Neoptera</taxon>
        <taxon>Endopterygota</taxon>
        <taxon>Diptera</taxon>
        <taxon>Brachycera</taxon>
        <taxon>Muscomorpha</taxon>
        <taxon>Oestroidea</taxon>
        <taxon>Calliphoridae</taxon>
        <taxon>Luciliinae</taxon>
        <taxon>Lucilia</taxon>
    </lineage>
</organism>
<feature type="region of interest" description="Disordered" evidence="1">
    <location>
        <begin position="586"/>
        <end position="609"/>
    </location>
</feature>
<gene>
    <name evidence="3" type="ORF">FF38_08370</name>
</gene>
<proteinExistence type="predicted"/>
<evidence type="ECO:0000259" key="2">
    <source>
        <dbReference type="Pfam" id="PF16012"/>
    </source>
</evidence>
<dbReference type="Pfam" id="PF16012">
    <property type="entry name" value="DUF4780"/>
    <property type="match status" value="2"/>
</dbReference>
<evidence type="ECO:0000256" key="1">
    <source>
        <dbReference type="SAM" id="MobiDB-lite"/>
    </source>
</evidence>
<feature type="compositionally biased region" description="Basic and acidic residues" evidence="1">
    <location>
        <begin position="455"/>
        <end position="510"/>
    </location>
</feature>
<reference evidence="3 4" key="1">
    <citation type="journal article" date="2015" name="Nat. Commun.">
        <title>Lucilia cuprina genome unlocks parasitic fly biology to underpin future interventions.</title>
        <authorList>
            <person name="Anstead C.A."/>
            <person name="Korhonen P.K."/>
            <person name="Young N.D."/>
            <person name="Hall R.S."/>
            <person name="Jex A.R."/>
            <person name="Murali S.C."/>
            <person name="Hughes D.S."/>
            <person name="Lee S.F."/>
            <person name="Perry T."/>
            <person name="Stroehlein A.J."/>
            <person name="Ansell B.R."/>
            <person name="Breugelmans B."/>
            <person name="Hofmann A."/>
            <person name="Qu J."/>
            <person name="Dugan S."/>
            <person name="Lee S.L."/>
            <person name="Chao H."/>
            <person name="Dinh H."/>
            <person name="Han Y."/>
            <person name="Doddapaneni H.V."/>
            <person name="Worley K.C."/>
            <person name="Muzny D.M."/>
            <person name="Ioannidis P."/>
            <person name="Waterhouse R.M."/>
            <person name="Zdobnov E.M."/>
            <person name="James P.J."/>
            <person name="Bagnall N.H."/>
            <person name="Kotze A.C."/>
            <person name="Gibbs R.A."/>
            <person name="Richards S."/>
            <person name="Batterham P."/>
            <person name="Gasser R.B."/>
        </authorList>
    </citation>
    <scope>NUCLEOTIDE SEQUENCE [LARGE SCALE GENOMIC DNA]</scope>
    <source>
        <strain evidence="3 4">LS</strain>
        <tissue evidence="3">Full body</tissue>
    </source>
</reference>
<dbReference type="EMBL" id="JRES01001651">
    <property type="protein sequence ID" value="KNC21151.1"/>
    <property type="molecule type" value="Genomic_DNA"/>
</dbReference>
<dbReference type="OrthoDB" id="8065156at2759"/>
<evidence type="ECO:0000313" key="3">
    <source>
        <dbReference type="EMBL" id="KNC21151.1"/>
    </source>
</evidence>
<evidence type="ECO:0000313" key="4">
    <source>
        <dbReference type="Proteomes" id="UP000037069"/>
    </source>
</evidence>
<protein>
    <recommendedName>
        <fullName evidence="2">DUF4780 domain-containing protein</fullName>
    </recommendedName>
</protein>
<sequence>MEQMTSSYAHTDAQNYRENNNFAETLRKRYLKATELLFKIKQNARNRKRPIYDKKDRERCEKTIMEYREYLRTQHRLKVAQASREKEAQQRHREFSYKEQSEIRKNRNDLCMALVNEKQGNRQPVSASQWPMIETRISDILFKYLLHNKNGPIPRYDSGEIYRGYYLIHCKDEFSKEFLCNCMSQIKDVFNDLSLNVIEIDKIHYSNEYSHNSPSPSYVGEKSVSSNGPIDERRRYITSLERLKFYAGLGRLTRNERKSLKRIKRFIRDYEERNGLPATPMDNIGNGQQENEQGFQLSVNYGSLREQMEDFSQGSWERRSSGNQLPSDEQNSQSWCAWNSQQMQPESFPQRSDSSSFNNSNFVGEFPFNSANNYNTQMESNWMPDNRWNCTTQHTFSDTRENYENNFNFRNEQRSNSSWNYEDSQANDYYGNRQEFDFNGRRNYDEESNQYNLPEMRRNNQDFDFNERRNYDEESNQYKRPEMRRNNQDFDFNERRNYDEESNQYKRPEMKANSQGRESFMSVNNNYETVESWRENQMANNAWQYEEPNETNYTSLKPQSMSSNFNQEYQNSSQQLNSFAASSSRNMMTNSSWNNTSPADRIQTNNEEEPSKMQLEKQVIELLNALGANKLPVALTQLHNPKEGLNLGKRKSDLKATEVINLSDDSDHEEKVEKKAEMEYYKALAKLRKFESRANETLTEQEKFFKETSEFIVRQYETKFCSKPSQTNNSNNTNQLQENPNESQNNKTTKWNSITNNNYTQPQTTENSNQLISYPNPTLRKLTTNSNRSHVNNDTQLQIAIIDRNKPDLRLNKRLWSQLETELFKTLRYEVKKTNNKNLREFNAKQWLNDFKIVKCENIQALDFIKRFINKQTLLNSRLKYDVIPVSELPKQAVVRVWIPPPNEDDITLLRNLKEQNQALHSRSWTLKNSQERLHNNGKDLYIYISPLSVEKLSFCQGEIRYGNKRLKMELLDEQV</sequence>
<feature type="compositionally biased region" description="Low complexity" evidence="1">
    <location>
        <begin position="724"/>
        <end position="742"/>
    </location>
</feature>
<dbReference type="InterPro" id="IPR031961">
    <property type="entry name" value="DUF4780"/>
</dbReference>
<comment type="caution">
    <text evidence="3">The sequence shown here is derived from an EMBL/GenBank/DDBJ whole genome shotgun (WGS) entry which is preliminary data.</text>
</comment>
<feature type="region of interest" description="Disordered" evidence="1">
    <location>
        <begin position="722"/>
        <end position="777"/>
    </location>
</feature>
<name>A0A0L0BM75_LUCCU</name>
<feature type="compositionally biased region" description="Low complexity" evidence="1">
    <location>
        <begin position="586"/>
        <end position="597"/>
    </location>
</feature>
<feature type="compositionally biased region" description="Polar residues" evidence="1">
    <location>
        <begin position="743"/>
        <end position="777"/>
    </location>
</feature>
<dbReference type="AlphaFoldDB" id="A0A0L0BM75"/>
<dbReference type="Proteomes" id="UP000037069">
    <property type="component" value="Unassembled WGS sequence"/>
</dbReference>
<feature type="region of interest" description="Disordered" evidence="1">
    <location>
        <begin position="310"/>
        <end position="334"/>
    </location>
</feature>
<accession>A0A0L0BM75</accession>
<feature type="region of interest" description="Disordered" evidence="1">
    <location>
        <begin position="454"/>
        <end position="516"/>
    </location>
</feature>
<keyword evidence="4" id="KW-1185">Reference proteome</keyword>
<feature type="domain" description="DUF4780" evidence="2">
    <location>
        <begin position="795"/>
        <end position="969"/>
    </location>
</feature>
<feature type="domain" description="DUF4780" evidence="2">
    <location>
        <begin position="106"/>
        <end position="210"/>
    </location>
</feature>